<organism evidence="1">
    <name type="scientific">marine sediment metagenome</name>
    <dbReference type="NCBI Taxonomy" id="412755"/>
    <lineage>
        <taxon>unclassified sequences</taxon>
        <taxon>metagenomes</taxon>
        <taxon>ecological metagenomes</taxon>
    </lineage>
</organism>
<evidence type="ECO:0000313" key="1">
    <source>
        <dbReference type="EMBL" id="KKN32356.1"/>
    </source>
</evidence>
<dbReference type="AlphaFoldDB" id="A0A0F9S5K4"/>
<sequence length="182" mass="20518">MEFEKAPYEAHPNRCQSTNVKGQCLNLGIKLPNETYAKHCIAHGGARIRQAVEKESLRNYQLTIAKWRIKLNDKADAAGVKSLRDEIAILRICLEERLNRCETEMDLILQSQAISYMVMNIERVVSSCHKLEGSMGHLLDKQAVLQFAQVVIGIITKVLSDEDQINLIADEILQTVGRIGEM</sequence>
<proteinExistence type="predicted"/>
<accession>A0A0F9S5K4</accession>
<comment type="caution">
    <text evidence="1">The sequence shown here is derived from an EMBL/GenBank/DDBJ whole genome shotgun (WGS) entry which is preliminary data.</text>
</comment>
<name>A0A0F9S5K4_9ZZZZ</name>
<dbReference type="EMBL" id="LAZR01002258">
    <property type="protein sequence ID" value="KKN32356.1"/>
    <property type="molecule type" value="Genomic_DNA"/>
</dbReference>
<reference evidence="1" key="1">
    <citation type="journal article" date="2015" name="Nature">
        <title>Complex archaea that bridge the gap between prokaryotes and eukaryotes.</title>
        <authorList>
            <person name="Spang A."/>
            <person name="Saw J.H."/>
            <person name="Jorgensen S.L."/>
            <person name="Zaremba-Niedzwiedzka K."/>
            <person name="Martijn J."/>
            <person name="Lind A.E."/>
            <person name="van Eijk R."/>
            <person name="Schleper C."/>
            <person name="Guy L."/>
            <person name="Ettema T.J."/>
        </authorList>
    </citation>
    <scope>NUCLEOTIDE SEQUENCE</scope>
</reference>
<gene>
    <name evidence="1" type="ORF">LCGC14_0814620</name>
</gene>
<protein>
    <submittedName>
        <fullName evidence="1">Uncharacterized protein</fullName>
    </submittedName>
</protein>